<gene>
    <name evidence="11" type="ordered locus">Dred_0701</name>
</gene>
<dbReference type="AlphaFoldDB" id="A4J2D7"/>
<dbReference type="RefSeq" id="WP_011877076.1">
    <property type="nucleotide sequence ID" value="NC_009253.1"/>
</dbReference>
<evidence type="ECO:0000313" key="11">
    <source>
        <dbReference type="EMBL" id="ABO49240.1"/>
    </source>
</evidence>
<dbReference type="STRING" id="349161.Dred_0701"/>
<dbReference type="eggNOG" id="COG3303">
    <property type="taxonomic scope" value="Bacteria"/>
</dbReference>
<comment type="catalytic activity">
    <reaction evidence="10">
        <text>6 Fe(III)-[cytochrome c] + NH4(+) + 2 H2O = 6 Fe(II)-[cytochrome c] + nitrite + 8 H(+)</text>
        <dbReference type="Rhea" id="RHEA:13089"/>
        <dbReference type="Rhea" id="RHEA-COMP:10350"/>
        <dbReference type="Rhea" id="RHEA-COMP:14399"/>
        <dbReference type="ChEBI" id="CHEBI:15377"/>
        <dbReference type="ChEBI" id="CHEBI:15378"/>
        <dbReference type="ChEBI" id="CHEBI:16301"/>
        <dbReference type="ChEBI" id="CHEBI:28938"/>
        <dbReference type="ChEBI" id="CHEBI:29033"/>
        <dbReference type="ChEBI" id="CHEBI:29034"/>
        <dbReference type="EC" id="1.7.2.2"/>
    </reaction>
</comment>
<keyword evidence="4" id="KW-0349">Heme</keyword>
<reference evidence="11 12" key="1">
    <citation type="submission" date="2007-03" db="EMBL/GenBank/DDBJ databases">
        <title>Complete sequence of Desulfotomaculum reducens MI-1.</title>
        <authorList>
            <consortium name="US DOE Joint Genome Institute"/>
            <person name="Copeland A."/>
            <person name="Lucas S."/>
            <person name="Lapidus A."/>
            <person name="Barry K."/>
            <person name="Detter J.C."/>
            <person name="Glavina del Rio T."/>
            <person name="Hammon N."/>
            <person name="Israni S."/>
            <person name="Dalin E."/>
            <person name="Tice H."/>
            <person name="Pitluck S."/>
            <person name="Sims D."/>
            <person name="Brettin T."/>
            <person name="Bruce D."/>
            <person name="Han C."/>
            <person name="Tapia R."/>
            <person name="Schmutz J."/>
            <person name="Larimer F."/>
            <person name="Land M."/>
            <person name="Hauser L."/>
            <person name="Kyrpides N."/>
            <person name="Kim E."/>
            <person name="Tebo B.M."/>
            <person name="Richardson P."/>
        </authorList>
    </citation>
    <scope>NUCLEOTIDE SEQUENCE [LARGE SCALE GENOMIC DNA]</scope>
    <source>
        <strain evidence="11 12">MI-1</strain>
    </source>
</reference>
<dbReference type="CDD" id="cd00548">
    <property type="entry name" value="NrfA-like"/>
    <property type="match status" value="1"/>
</dbReference>
<keyword evidence="9" id="KW-0408">Iron</keyword>
<protein>
    <recommendedName>
        <fullName evidence="3">nitrite reductase (cytochrome; ammonia-forming)</fullName>
        <ecNumber evidence="3">1.7.2.2</ecNumber>
    </recommendedName>
</protein>
<evidence type="ECO:0000256" key="2">
    <source>
        <dbReference type="ARBA" id="ARBA00009288"/>
    </source>
</evidence>
<evidence type="ECO:0000256" key="5">
    <source>
        <dbReference type="ARBA" id="ARBA00022723"/>
    </source>
</evidence>
<sequence>MKNKGLIIALSVVVAAMVLGAVYTAFTINNRTLSEAARKINAQEIQDNYEKSEVWGKYYPKHWESFNEGSKYETKTKYGGNNKTDKLKVQPYLKILYKGTGYGEEFYEPRSHFYAVQDIGAINPIRTKTGGACLTCKATEVPRLIKTYGDAFYSKPFSEMYKQVKHPIGCSDCHDPKTNDLRISRPALIEAFERQGKDITKATKQEMRSLVCAQCHVTYYFQKDTKKTTFPWDNGLKADEVLAYFEKIKFTEWTHPESQTPMLKARHPDYELFQGSVHQSAGVACADCHMPYIKQGDSKISSHWFTSPVHTMEKSCTQCHREGTEQLKNMVYNIQDQHHEILDIAGNTNVKAINAIKQAAATPGANQKLIEEARQLHRQSQWMWDWVATANGMGFHNRQEAAMFLGKSIDLAHQAIQTAEKARGAAK</sequence>
<dbReference type="GO" id="GO:0046872">
    <property type="term" value="F:metal ion binding"/>
    <property type="evidence" value="ECO:0007669"/>
    <property type="project" value="UniProtKB-KW"/>
</dbReference>
<dbReference type="PIRSF" id="PIRSF000243">
    <property type="entry name" value="Cyt_c552"/>
    <property type="match status" value="1"/>
</dbReference>
<dbReference type="GO" id="GO:0020037">
    <property type="term" value="F:heme binding"/>
    <property type="evidence" value="ECO:0007669"/>
    <property type="project" value="TreeGrafter"/>
</dbReference>
<evidence type="ECO:0000313" key="12">
    <source>
        <dbReference type="Proteomes" id="UP000001556"/>
    </source>
</evidence>
<evidence type="ECO:0000256" key="3">
    <source>
        <dbReference type="ARBA" id="ARBA00011887"/>
    </source>
</evidence>
<comment type="subcellular location">
    <subcellularLocation>
        <location evidence="1">Cell envelope</location>
    </subcellularLocation>
</comment>
<evidence type="ECO:0000256" key="10">
    <source>
        <dbReference type="ARBA" id="ARBA00049131"/>
    </source>
</evidence>
<evidence type="ECO:0000256" key="8">
    <source>
        <dbReference type="ARBA" id="ARBA00023002"/>
    </source>
</evidence>
<keyword evidence="5" id="KW-0479">Metal-binding</keyword>
<proteinExistence type="inferred from homology"/>
<evidence type="ECO:0000256" key="6">
    <source>
        <dbReference type="ARBA" id="ARBA00022729"/>
    </source>
</evidence>
<keyword evidence="6" id="KW-0732">Signal</keyword>
<evidence type="ECO:0000256" key="7">
    <source>
        <dbReference type="ARBA" id="ARBA00022837"/>
    </source>
</evidence>
<dbReference type="Gene3D" id="1.10.1130.10">
    <property type="entry name" value="Flavocytochrome C3, Chain A"/>
    <property type="match status" value="1"/>
</dbReference>
<dbReference type="SUPFAM" id="SSF48695">
    <property type="entry name" value="Multiheme cytochromes"/>
    <property type="match status" value="1"/>
</dbReference>
<name>A4J2D7_DESRM</name>
<organism evidence="11 12">
    <name type="scientific">Desulforamulus reducens (strain ATCC BAA-1160 / DSM 100696 / MI-1)</name>
    <name type="common">Desulfotomaculum reducens</name>
    <dbReference type="NCBI Taxonomy" id="349161"/>
    <lineage>
        <taxon>Bacteria</taxon>
        <taxon>Bacillati</taxon>
        <taxon>Bacillota</taxon>
        <taxon>Clostridia</taxon>
        <taxon>Eubacteriales</taxon>
        <taxon>Peptococcaceae</taxon>
        <taxon>Desulforamulus</taxon>
    </lineage>
</organism>
<dbReference type="KEGG" id="drm:Dred_0701"/>
<dbReference type="HOGENOM" id="CLU_035040_1_0_9"/>
<dbReference type="GO" id="GO:0042279">
    <property type="term" value="F:nitrite reductase (cytochrome, ammonia-forming) activity"/>
    <property type="evidence" value="ECO:0007669"/>
    <property type="project" value="UniProtKB-EC"/>
</dbReference>
<dbReference type="PANTHER" id="PTHR30633">
    <property type="entry name" value="CYTOCHROME C-552 RESPIRATORY NITRITE REDUCTASE"/>
    <property type="match status" value="1"/>
</dbReference>
<dbReference type="OrthoDB" id="9780421at2"/>
<dbReference type="GO" id="GO:0030288">
    <property type="term" value="C:outer membrane-bounded periplasmic space"/>
    <property type="evidence" value="ECO:0007669"/>
    <property type="project" value="TreeGrafter"/>
</dbReference>
<evidence type="ECO:0000256" key="4">
    <source>
        <dbReference type="ARBA" id="ARBA00022617"/>
    </source>
</evidence>
<keyword evidence="8 11" id="KW-0560">Oxidoreductase</keyword>
<evidence type="ECO:0000256" key="1">
    <source>
        <dbReference type="ARBA" id="ARBA00004196"/>
    </source>
</evidence>
<accession>A4J2D7</accession>
<dbReference type="Pfam" id="PF02335">
    <property type="entry name" value="Cytochrom_C552"/>
    <property type="match status" value="1"/>
</dbReference>
<dbReference type="EC" id="1.7.2.2" evidence="3"/>
<comment type="similarity">
    <text evidence="2">Belongs to the cytochrome c-552 family.</text>
</comment>
<dbReference type="InterPro" id="IPR036280">
    <property type="entry name" value="Multihaem_cyt_sf"/>
</dbReference>
<keyword evidence="12" id="KW-1185">Reference proteome</keyword>
<dbReference type="InterPro" id="IPR003321">
    <property type="entry name" value="Cyt_c552"/>
</dbReference>
<keyword evidence="7" id="KW-0106">Calcium</keyword>
<evidence type="ECO:0000256" key="9">
    <source>
        <dbReference type="ARBA" id="ARBA00023004"/>
    </source>
</evidence>
<dbReference type="Proteomes" id="UP000001556">
    <property type="component" value="Chromosome"/>
</dbReference>
<dbReference type="PANTHER" id="PTHR30633:SF0">
    <property type="entry name" value="CYTOCHROME C-552"/>
    <property type="match status" value="1"/>
</dbReference>
<dbReference type="GO" id="GO:0019645">
    <property type="term" value="P:anaerobic electron transport chain"/>
    <property type="evidence" value="ECO:0007669"/>
    <property type="project" value="TreeGrafter"/>
</dbReference>
<dbReference type="Gene3D" id="1.20.140.10">
    <property type="entry name" value="Butyryl-CoA Dehydrogenase, subunit A, domain 3"/>
    <property type="match status" value="1"/>
</dbReference>
<dbReference type="EMBL" id="CP000612">
    <property type="protein sequence ID" value="ABO49240.1"/>
    <property type="molecule type" value="Genomic_DNA"/>
</dbReference>